<dbReference type="EMBL" id="DQAY01000196">
    <property type="protein sequence ID" value="HCO27375.1"/>
    <property type="molecule type" value="Genomic_DNA"/>
</dbReference>
<organism evidence="2 3">
    <name type="scientific">Gimesia maris</name>
    <dbReference type="NCBI Taxonomy" id="122"/>
    <lineage>
        <taxon>Bacteria</taxon>
        <taxon>Pseudomonadati</taxon>
        <taxon>Planctomycetota</taxon>
        <taxon>Planctomycetia</taxon>
        <taxon>Planctomycetales</taxon>
        <taxon>Planctomycetaceae</taxon>
        <taxon>Gimesia</taxon>
    </lineage>
</organism>
<keyword evidence="1" id="KW-0472">Membrane</keyword>
<keyword evidence="1" id="KW-0812">Transmembrane</keyword>
<feature type="transmembrane region" description="Helical" evidence="1">
    <location>
        <begin position="23"/>
        <end position="43"/>
    </location>
</feature>
<evidence type="ECO:0000313" key="2">
    <source>
        <dbReference type="EMBL" id="HCO27375.1"/>
    </source>
</evidence>
<sequence>MLICRSHLTIMDVQFLYSLTDSLLFISVLTELLILFPHSFSFYHSLSKSKEMRSANRHPVDLSIDIV</sequence>
<keyword evidence="1" id="KW-1133">Transmembrane helix</keyword>
<evidence type="ECO:0000313" key="3">
    <source>
        <dbReference type="Proteomes" id="UP000263642"/>
    </source>
</evidence>
<dbReference type="AlphaFoldDB" id="A0A3D3REY7"/>
<evidence type="ECO:0000256" key="1">
    <source>
        <dbReference type="SAM" id="Phobius"/>
    </source>
</evidence>
<reference evidence="2 3" key="1">
    <citation type="journal article" date="2018" name="Nat. Biotechnol.">
        <title>A standardized bacterial taxonomy based on genome phylogeny substantially revises the tree of life.</title>
        <authorList>
            <person name="Parks D.H."/>
            <person name="Chuvochina M."/>
            <person name="Waite D.W."/>
            <person name="Rinke C."/>
            <person name="Skarshewski A."/>
            <person name="Chaumeil P.A."/>
            <person name="Hugenholtz P."/>
        </authorList>
    </citation>
    <scope>NUCLEOTIDE SEQUENCE [LARGE SCALE GENOMIC DNA]</scope>
    <source>
        <strain evidence="2">UBA9375</strain>
    </source>
</reference>
<comment type="caution">
    <text evidence="2">The sequence shown here is derived from an EMBL/GenBank/DDBJ whole genome shotgun (WGS) entry which is preliminary data.</text>
</comment>
<accession>A0A3D3REY7</accession>
<proteinExistence type="predicted"/>
<name>A0A3D3REY7_9PLAN</name>
<dbReference type="Proteomes" id="UP000263642">
    <property type="component" value="Unassembled WGS sequence"/>
</dbReference>
<protein>
    <submittedName>
        <fullName evidence="2">Uncharacterized protein</fullName>
    </submittedName>
</protein>
<gene>
    <name evidence="2" type="ORF">DIT97_31865</name>
</gene>